<accession>A0A806KS94</accession>
<organism evidence="1">
    <name type="scientific">uncultured bacterium contig00048</name>
    <dbReference type="NCBI Taxonomy" id="1181533"/>
    <lineage>
        <taxon>Bacteria</taxon>
        <taxon>environmental samples</taxon>
    </lineage>
</organism>
<proteinExistence type="predicted"/>
<dbReference type="EMBL" id="JQ844274">
    <property type="protein sequence ID" value="AGS54049.1"/>
    <property type="molecule type" value="Genomic_DNA"/>
</dbReference>
<reference evidence="1" key="1">
    <citation type="submission" date="2012-03" db="EMBL/GenBank/DDBJ databases">
        <title>Functional metagenomics reveals considerable lignocellulase gene clusters in the gut microbiome of a wood-feeding higher termite.</title>
        <authorList>
            <person name="Liu N."/>
        </authorList>
    </citation>
    <scope>NUCLEOTIDE SEQUENCE</scope>
</reference>
<sequence>MGITNLCDEPNRRRAICGTIKSTNPITPTKAITLPPSSLPAPRRMSLNIKREKSFPRSNYVSATLSPSGCRP</sequence>
<evidence type="ECO:0000313" key="1">
    <source>
        <dbReference type="EMBL" id="AGS54049.1"/>
    </source>
</evidence>
<protein>
    <submittedName>
        <fullName evidence="1">Uncharacterized protein</fullName>
    </submittedName>
</protein>
<dbReference type="AlphaFoldDB" id="A0A806KS94"/>
<name>A0A806KS94_9BACT</name>